<dbReference type="Proteomes" id="UP000032352">
    <property type="component" value="Chromosome"/>
</dbReference>
<dbReference type="EMBL" id="CP059733">
    <property type="protein sequence ID" value="WDE05465.1"/>
    <property type="molecule type" value="Genomic_DNA"/>
</dbReference>
<accession>A0AAE9Z3M7</accession>
<sequence>MAIHLPLSRLSQWQQVTFCAALLERMLPNYQMFARAVEFGDAALLRNQLDLLWQWLDKNNRTKINFEAQLNKLEAATPNPELFDTYGVFPALDVCMALMSVFQGIQDKNSADFASVGRLSANSVYGYVELLLLEERAEERAEESTGDSAEPNDEALDIAPDVLEQHPLVQWEVATQNELFDFLKNAPENKKTCEQAKEMVMEEGLSNLGIEV</sequence>
<proteinExistence type="predicted"/>
<evidence type="ECO:0000313" key="2">
    <source>
        <dbReference type="Proteomes" id="UP000032352"/>
    </source>
</evidence>
<dbReference type="InterPro" id="IPR007338">
    <property type="entry name" value="DUF416"/>
</dbReference>
<dbReference type="Pfam" id="PF04222">
    <property type="entry name" value="DUF416"/>
    <property type="match status" value="1"/>
</dbReference>
<dbReference type="KEGG" id="tvd:SG34_000505"/>
<gene>
    <name evidence="1" type="ORF">SG34_000505</name>
</gene>
<organism evidence="1 2">
    <name type="scientific">Thalassomonas viridans</name>
    <dbReference type="NCBI Taxonomy" id="137584"/>
    <lineage>
        <taxon>Bacteria</taxon>
        <taxon>Pseudomonadati</taxon>
        <taxon>Pseudomonadota</taxon>
        <taxon>Gammaproteobacteria</taxon>
        <taxon>Alteromonadales</taxon>
        <taxon>Colwelliaceae</taxon>
        <taxon>Thalassomonas</taxon>
    </lineage>
</organism>
<reference evidence="1 2" key="1">
    <citation type="journal article" date="2015" name="Genome Announc.">
        <title>Draft Genome Sequences of Marine Isolates of Thalassomonas viridans and Thalassomonas actiniarum.</title>
        <authorList>
            <person name="Olonade I."/>
            <person name="van Zyl L.J."/>
            <person name="Trindade M."/>
        </authorList>
    </citation>
    <scope>NUCLEOTIDE SEQUENCE [LARGE SCALE GENOMIC DNA]</scope>
    <source>
        <strain evidence="1 2">XOM25</strain>
    </source>
</reference>
<dbReference type="AlphaFoldDB" id="A0AAE9Z3M7"/>
<dbReference type="InterPro" id="IPR023381">
    <property type="entry name" value="YP001051499.1-like_dom_sf"/>
</dbReference>
<evidence type="ECO:0000313" key="1">
    <source>
        <dbReference type="EMBL" id="WDE05465.1"/>
    </source>
</evidence>
<reference evidence="1 2" key="2">
    <citation type="journal article" date="2022" name="Mar. Drugs">
        <title>Bioassay-Guided Fractionation Leads to the Detection of Cholic Acid Generated by the Rare Thalassomonas sp.</title>
        <authorList>
            <person name="Pheiffer F."/>
            <person name="Schneider Y.K."/>
            <person name="Hansen E.H."/>
            <person name="Andersen J.H."/>
            <person name="Isaksson J."/>
            <person name="Busche T."/>
            <person name="R C."/>
            <person name="Kalinowski J."/>
            <person name="Zyl L.V."/>
            <person name="Trindade M."/>
        </authorList>
    </citation>
    <scope>NUCLEOTIDE SEQUENCE [LARGE SCALE GENOMIC DNA]</scope>
    <source>
        <strain evidence="1 2">XOM25</strain>
    </source>
</reference>
<protein>
    <submittedName>
        <fullName evidence="1">YjaG family protein</fullName>
    </submittedName>
</protein>
<name>A0AAE9Z3M7_9GAMM</name>
<dbReference type="Gene3D" id="1.20.1590.10">
    <property type="entry name" value="YP_001051499.1 domain like"/>
    <property type="match status" value="1"/>
</dbReference>
<dbReference type="RefSeq" id="WP_044838431.1">
    <property type="nucleotide sequence ID" value="NZ_CP059733.1"/>
</dbReference>
<keyword evidence="2" id="KW-1185">Reference proteome</keyword>